<comment type="caution">
    <text evidence="8">The sequence shown here is derived from an EMBL/GenBank/DDBJ whole genome shotgun (WGS) entry which is preliminary data.</text>
</comment>
<dbReference type="GO" id="GO:0010181">
    <property type="term" value="F:FMN binding"/>
    <property type="evidence" value="ECO:0007669"/>
    <property type="project" value="UniProtKB-UniRule"/>
</dbReference>
<accession>A0A562KAK7</accession>
<comment type="subunit">
    <text evidence="6">Homodimer.</text>
</comment>
<evidence type="ECO:0000256" key="6">
    <source>
        <dbReference type="HAMAP-Rule" id="MF_01216"/>
    </source>
</evidence>
<comment type="function">
    <text evidence="6">Also exhibits azoreductase activity. Catalyzes the reductive cleavage of the azo bond in aromatic azo compounds to the corresponding amines.</text>
</comment>
<dbReference type="AlphaFoldDB" id="A0A562KAK7"/>
<feature type="binding site" evidence="6">
    <location>
        <begin position="140"/>
        <end position="143"/>
    </location>
    <ligand>
        <name>FMN</name>
        <dbReference type="ChEBI" id="CHEBI:58210"/>
    </ligand>
</feature>
<dbReference type="Gene3D" id="3.40.50.360">
    <property type="match status" value="1"/>
</dbReference>
<keyword evidence="1 6" id="KW-0285">Flavoprotein</keyword>
<dbReference type="SUPFAM" id="SSF52218">
    <property type="entry name" value="Flavoproteins"/>
    <property type="match status" value="1"/>
</dbReference>
<keyword evidence="4 6" id="KW-0520">NAD</keyword>
<feature type="domain" description="Flavodoxin-like fold" evidence="7">
    <location>
        <begin position="1"/>
        <end position="195"/>
    </location>
</feature>
<comment type="catalytic activity">
    <reaction evidence="5">
        <text>N,N-dimethyl-1,4-phenylenediamine + anthranilate + 2 NAD(+) = 2-(4-dimethylaminophenyl)diazenylbenzoate + 2 NADH + 2 H(+)</text>
        <dbReference type="Rhea" id="RHEA:55872"/>
        <dbReference type="ChEBI" id="CHEBI:15378"/>
        <dbReference type="ChEBI" id="CHEBI:15783"/>
        <dbReference type="ChEBI" id="CHEBI:16567"/>
        <dbReference type="ChEBI" id="CHEBI:57540"/>
        <dbReference type="ChEBI" id="CHEBI:57945"/>
        <dbReference type="ChEBI" id="CHEBI:71579"/>
        <dbReference type="EC" id="1.7.1.17"/>
    </reaction>
    <physiologicalReaction direction="right-to-left" evidence="5">
        <dbReference type="Rhea" id="RHEA:55874"/>
    </physiologicalReaction>
</comment>
<evidence type="ECO:0000259" key="7">
    <source>
        <dbReference type="Pfam" id="PF02525"/>
    </source>
</evidence>
<protein>
    <recommendedName>
        <fullName evidence="6">FMN dependent NADH:quinone oxidoreductase</fullName>
        <ecNumber evidence="6">1.6.5.-</ecNumber>
    </recommendedName>
    <alternativeName>
        <fullName evidence="6">Azo-dye reductase</fullName>
    </alternativeName>
    <alternativeName>
        <fullName evidence="6">FMN-dependent NADH-azo compound oxidoreductase</fullName>
    </alternativeName>
    <alternativeName>
        <fullName evidence="6">FMN-dependent NADH-azoreductase</fullName>
        <ecNumber evidence="6">1.7.1.17</ecNumber>
    </alternativeName>
</protein>
<name>A0A562KAK7_SPHWJ</name>
<reference evidence="8 9" key="1">
    <citation type="journal article" date="2015" name="Stand. Genomic Sci.">
        <title>Genomic Encyclopedia of Bacterial and Archaeal Type Strains, Phase III: the genomes of soil and plant-associated and newly described type strains.</title>
        <authorList>
            <person name="Whitman W.B."/>
            <person name="Woyke T."/>
            <person name="Klenk H.P."/>
            <person name="Zhou Y."/>
            <person name="Lilburn T.G."/>
            <person name="Beck B.J."/>
            <person name="De Vos P."/>
            <person name="Vandamme P."/>
            <person name="Eisen J.A."/>
            <person name="Garrity G."/>
            <person name="Hugenholtz P."/>
            <person name="Kyrpides N.C."/>
        </authorList>
    </citation>
    <scope>NUCLEOTIDE SEQUENCE [LARGE SCALE GENOMIC DNA]</scope>
    <source>
        <strain evidence="8 9">CGMCC 1.7748</strain>
    </source>
</reference>
<dbReference type="Pfam" id="PF02525">
    <property type="entry name" value="Flavodoxin_2"/>
    <property type="match status" value="1"/>
</dbReference>
<dbReference type="InterPro" id="IPR050104">
    <property type="entry name" value="FMN-dep_NADH:Q_OxRdtase_AzoR1"/>
</dbReference>
<dbReference type="InterPro" id="IPR003680">
    <property type="entry name" value="Flavodoxin_fold"/>
</dbReference>
<dbReference type="EC" id="1.6.5.-" evidence="6"/>
<evidence type="ECO:0000256" key="4">
    <source>
        <dbReference type="ARBA" id="ARBA00023027"/>
    </source>
</evidence>
<dbReference type="EMBL" id="VLKK01000010">
    <property type="protein sequence ID" value="TWH92245.1"/>
    <property type="molecule type" value="Genomic_DNA"/>
</dbReference>
<dbReference type="PANTHER" id="PTHR43741">
    <property type="entry name" value="FMN-DEPENDENT NADH-AZOREDUCTASE 1"/>
    <property type="match status" value="1"/>
</dbReference>
<evidence type="ECO:0000256" key="5">
    <source>
        <dbReference type="ARBA" id="ARBA00048542"/>
    </source>
</evidence>
<comment type="caution">
    <text evidence="6">Lacks conserved residue(s) required for the propagation of feature annotation.</text>
</comment>
<dbReference type="EC" id="1.7.1.17" evidence="6"/>
<gene>
    <name evidence="6" type="primary">azoR</name>
    <name evidence="8" type="ORF">IQ35_02771</name>
</gene>
<dbReference type="GO" id="GO:0016655">
    <property type="term" value="F:oxidoreductase activity, acting on NAD(P)H, quinone or similar compound as acceptor"/>
    <property type="evidence" value="ECO:0007669"/>
    <property type="project" value="InterPro"/>
</dbReference>
<evidence type="ECO:0000256" key="3">
    <source>
        <dbReference type="ARBA" id="ARBA00023002"/>
    </source>
</evidence>
<comment type="function">
    <text evidence="6">Quinone reductase that provides resistance to thiol-specific stress caused by electrophilic quinones.</text>
</comment>
<dbReference type="RefSeq" id="WP_011607993.1">
    <property type="nucleotide sequence ID" value="NZ_JACIIY010000015.1"/>
</dbReference>
<feature type="binding site" evidence="6">
    <location>
        <position position="9"/>
    </location>
    <ligand>
        <name>FMN</name>
        <dbReference type="ChEBI" id="CHEBI:58210"/>
    </ligand>
</feature>
<sequence>MKILHLDSSILGELSISRSISAQVVEKLKATHGDAQVTYRDLVADPLPHITGELAAAMRGLIPEPRPEVQEQLVLADTLVDEFLSADIAVIGAALYNLTVSTHLKAWMDRVLRAGKTFRYNESGEPVGLAGDARVILCISRGGVYAPGTPGAAIEHCESYLRDVLNFMGVKRLDVIAADGSAIGPEFAERAKVHVAKAISLLDLA</sequence>
<evidence type="ECO:0000313" key="8">
    <source>
        <dbReference type="EMBL" id="TWH92245.1"/>
    </source>
</evidence>
<evidence type="ECO:0000256" key="1">
    <source>
        <dbReference type="ARBA" id="ARBA00022630"/>
    </source>
</evidence>
<evidence type="ECO:0000313" key="9">
    <source>
        <dbReference type="Proteomes" id="UP000316624"/>
    </source>
</evidence>
<dbReference type="InterPro" id="IPR023048">
    <property type="entry name" value="NADH:quinone_OxRdtase_FMN_depd"/>
</dbReference>
<organism evidence="8 9">
    <name type="scientific">Sphingobium wenxiniae (strain DSM 21828 / CGMCC 1.7748 / JZ-1)</name>
    <dbReference type="NCBI Taxonomy" id="595605"/>
    <lineage>
        <taxon>Bacteria</taxon>
        <taxon>Pseudomonadati</taxon>
        <taxon>Pseudomonadota</taxon>
        <taxon>Alphaproteobacteria</taxon>
        <taxon>Sphingomonadales</taxon>
        <taxon>Sphingomonadaceae</taxon>
        <taxon>Sphingobium</taxon>
    </lineage>
</organism>
<dbReference type="GO" id="GO:0016652">
    <property type="term" value="F:oxidoreductase activity, acting on NAD(P)H as acceptor"/>
    <property type="evidence" value="ECO:0007669"/>
    <property type="project" value="UniProtKB-UniRule"/>
</dbReference>
<dbReference type="GO" id="GO:0009055">
    <property type="term" value="F:electron transfer activity"/>
    <property type="evidence" value="ECO:0007669"/>
    <property type="project" value="UniProtKB-UniRule"/>
</dbReference>
<dbReference type="HAMAP" id="MF_01216">
    <property type="entry name" value="Azoreductase_type1"/>
    <property type="match status" value="1"/>
</dbReference>
<keyword evidence="2 6" id="KW-0288">FMN</keyword>
<comment type="similarity">
    <text evidence="6">Belongs to the azoreductase type 1 family.</text>
</comment>
<dbReference type="Proteomes" id="UP000316624">
    <property type="component" value="Unassembled WGS sequence"/>
</dbReference>
<comment type="cofactor">
    <cofactor evidence="6">
        <name>FMN</name>
        <dbReference type="ChEBI" id="CHEBI:58210"/>
    </cofactor>
    <text evidence="6">Binds 1 FMN per subunit.</text>
</comment>
<keyword evidence="9" id="KW-1185">Reference proteome</keyword>
<dbReference type="InterPro" id="IPR029039">
    <property type="entry name" value="Flavoprotein-like_sf"/>
</dbReference>
<keyword evidence="3 6" id="KW-0560">Oxidoreductase</keyword>
<proteinExistence type="inferred from homology"/>
<dbReference type="PANTHER" id="PTHR43741:SF4">
    <property type="entry name" value="FMN-DEPENDENT NADH:QUINONE OXIDOREDUCTASE"/>
    <property type="match status" value="1"/>
</dbReference>
<evidence type="ECO:0000256" key="2">
    <source>
        <dbReference type="ARBA" id="ARBA00022643"/>
    </source>
</evidence>
<comment type="catalytic activity">
    <reaction evidence="6">
        <text>2 a quinone + NADH + H(+) = 2 a 1,4-benzosemiquinone + NAD(+)</text>
        <dbReference type="Rhea" id="RHEA:65952"/>
        <dbReference type="ChEBI" id="CHEBI:15378"/>
        <dbReference type="ChEBI" id="CHEBI:57540"/>
        <dbReference type="ChEBI" id="CHEBI:57945"/>
        <dbReference type="ChEBI" id="CHEBI:132124"/>
        <dbReference type="ChEBI" id="CHEBI:134225"/>
    </reaction>
</comment>
<feature type="binding site" evidence="6">
    <location>
        <begin position="15"/>
        <end position="17"/>
    </location>
    <ligand>
        <name>FMN</name>
        <dbReference type="ChEBI" id="CHEBI:58210"/>
    </ligand>
</feature>